<dbReference type="Pfam" id="PF03793">
    <property type="entry name" value="PASTA"/>
    <property type="match status" value="3"/>
</dbReference>
<comment type="catalytic activity">
    <reaction evidence="7">
        <text>L-threonyl-[protein] + ATP = O-phospho-L-threonyl-[protein] + ADP + H(+)</text>
        <dbReference type="Rhea" id="RHEA:46608"/>
        <dbReference type="Rhea" id="RHEA-COMP:11060"/>
        <dbReference type="Rhea" id="RHEA-COMP:11605"/>
        <dbReference type="ChEBI" id="CHEBI:15378"/>
        <dbReference type="ChEBI" id="CHEBI:30013"/>
        <dbReference type="ChEBI" id="CHEBI:30616"/>
        <dbReference type="ChEBI" id="CHEBI:61977"/>
        <dbReference type="ChEBI" id="CHEBI:456216"/>
        <dbReference type="EC" id="2.7.11.1"/>
    </reaction>
</comment>
<keyword evidence="10" id="KW-0812">Transmembrane</keyword>
<dbReference type="InterPro" id="IPR011009">
    <property type="entry name" value="Kinase-like_dom_sf"/>
</dbReference>
<dbReference type="Gene3D" id="3.30.200.20">
    <property type="entry name" value="Phosphorylase Kinase, domain 1"/>
    <property type="match status" value="1"/>
</dbReference>
<keyword evidence="3" id="KW-0808">Transferase</keyword>
<dbReference type="CDD" id="cd06577">
    <property type="entry name" value="PASTA_pknB"/>
    <property type="match status" value="3"/>
</dbReference>
<protein>
    <recommendedName>
        <fullName evidence="1">non-specific serine/threonine protein kinase</fullName>
        <ecNumber evidence="1">2.7.11.1</ecNumber>
    </recommendedName>
</protein>
<keyword evidence="6" id="KW-0067">ATP-binding</keyword>
<comment type="catalytic activity">
    <reaction evidence="8">
        <text>L-seryl-[protein] + ATP = O-phospho-L-seryl-[protein] + ADP + H(+)</text>
        <dbReference type="Rhea" id="RHEA:17989"/>
        <dbReference type="Rhea" id="RHEA-COMP:9863"/>
        <dbReference type="Rhea" id="RHEA-COMP:11604"/>
        <dbReference type="ChEBI" id="CHEBI:15378"/>
        <dbReference type="ChEBI" id="CHEBI:29999"/>
        <dbReference type="ChEBI" id="CHEBI:30616"/>
        <dbReference type="ChEBI" id="CHEBI:83421"/>
        <dbReference type="ChEBI" id="CHEBI:456216"/>
        <dbReference type="EC" id="2.7.11.1"/>
    </reaction>
</comment>
<evidence type="ECO:0000256" key="6">
    <source>
        <dbReference type="ARBA" id="ARBA00022840"/>
    </source>
</evidence>
<keyword evidence="5 13" id="KW-0418">Kinase</keyword>
<name>A0ABX5SLB9_9LACO</name>
<dbReference type="InterPro" id="IPR008271">
    <property type="entry name" value="Ser/Thr_kinase_AS"/>
</dbReference>
<evidence type="ECO:0000256" key="1">
    <source>
        <dbReference type="ARBA" id="ARBA00012513"/>
    </source>
</evidence>
<keyword evidence="14" id="KW-1185">Reference proteome</keyword>
<dbReference type="SMART" id="SM00220">
    <property type="entry name" value="S_TKc"/>
    <property type="match status" value="1"/>
</dbReference>
<evidence type="ECO:0000256" key="5">
    <source>
        <dbReference type="ARBA" id="ARBA00022777"/>
    </source>
</evidence>
<keyword evidence="4" id="KW-0547">Nucleotide-binding</keyword>
<evidence type="ECO:0000256" key="7">
    <source>
        <dbReference type="ARBA" id="ARBA00047899"/>
    </source>
</evidence>
<dbReference type="CDD" id="cd14014">
    <property type="entry name" value="STKc_PknB_like"/>
    <property type="match status" value="1"/>
</dbReference>
<feature type="domain" description="PASTA" evidence="12">
    <location>
        <begin position="457"/>
        <end position="524"/>
    </location>
</feature>
<dbReference type="Proteomes" id="UP000295756">
    <property type="component" value="Chromosome"/>
</dbReference>
<keyword evidence="10" id="KW-0472">Membrane</keyword>
<feature type="domain" description="Protein kinase" evidence="11">
    <location>
        <begin position="11"/>
        <end position="271"/>
    </location>
</feature>
<evidence type="ECO:0000313" key="14">
    <source>
        <dbReference type="Proteomes" id="UP000295756"/>
    </source>
</evidence>
<dbReference type="EMBL" id="CP037939">
    <property type="protein sequence ID" value="QBR47257.1"/>
    <property type="molecule type" value="Genomic_DNA"/>
</dbReference>
<evidence type="ECO:0000313" key="13">
    <source>
        <dbReference type="EMBL" id="QBR47257.1"/>
    </source>
</evidence>
<evidence type="ECO:0000256" key="10">
    <source>
        <dbReference type="SAM" id="Phobius"/>
    </source>
</evidence>
<feature type="domain" description="PASTA" evidence="12">
    <location>
        <begin position="525"/>
        <end position="592"/>
    </location>
</feature>
<evidence type="ECO:0000256" key="2">
    <source>
        <dbReference type="ARBA" id="ARBA00022527"/>
    </source>
</evidence>
<evidence type="ECO:0000256" key="3">
    <source>
        <dbReference type="ARBA" id="ARBA00022679"/>
    </source>
</evidence>
<dbReference type="PROSITE" id="PS51178">
    <property type="entry name" value="PASTA"/>
    <property type="match status" value="3"/>
</dbReference>
<dbReference type="EC" id="2.7.11.1" evidence="1"/>
<feature type="region of interest" description="Disordered" evidence="9">
    <location>
        <begin position="592"/>
        <end position="643"/>
    </location>
</feature>
<dbReference type="PANTHER" id="PTHR43289">
    <property type="entry name" value="MITOGEN-ACTIVATED PROTEIN KINASE KINASE KINASE 20-RELATED"/>
    <property type="match status" value="1"/>
</dbReference>
<dbReference type="GO" id="GO:0016301">
    <property type="term" value="F:kinase activity"/>
    <property type="evidence" value="ECO:0007669"/>
    <property type="project" value="UniProtKB-KW"/>
</dbReference>
<dbReference type="Pfam" id="PF00069">
    <property type="entry name" value="Pkinase"/>
    <property type="match status" value="1"/>
</dbReference>
<dbReference type="PROSITE" id="PS00108">
    <property type="entry name" value="PROTEIN_KINASE_ST"/>
    <property type="match status" value="1"/>
</dbReference>
<feature type="compositionally biased region" description="Low complexity" evidence="9">
    <location>
        <begin position="610"/>
        <end position="643"/>
    </location>
</feature>
<feature type="transmembrane region" description="Helical" evidence="10">
    <location>
        <begin position="368"/>
        <end position="388"/>
    </location>
</feature>
<evidence type="ECO:0000259" key="12">
    <source>
        <dbReference type="PROSITE" id="PS51178"/>
    </source>
</evidence>
<evidence type="ECO:0000259" key="11">
    <source>
        <dbReference type="PROSITE" id="PS50011"/>
    </source>
</evidence>
<keyword evidence="10" id="KW-1133">Transmembrane helix</keyword>
<dbReference type="PROSITE" id="PS50011">
    <property type="entry name" value="PROTEIN_KINASE_DOM"/>
    <property type="match status" value="1"/>
</dbReference>
<evidence type="ECO:0000256" key="9">
    <source>
        <dbReference type="SAM" id="MobiDB-lite"/>
    </source>
</evidence>
<dbReference type="Gene3D" id="1.10.510.10">
    <property type="entry name" value="Transferase(Phosphotransferase) domain 1"/>
    <property type="match status" value="1"/>
</dbReference>
<dbReference type="SMART" id="SM00740">
    <property type="entry name" value="PASTA"/>
    <property type="match status" value="3"/>
</dbReference>
<dbReference type="InterPro" id="IPR000719">
    <property type="entry name" value="Prot_kinase_dom"/>
</dbReference>
<gene>
    <name evidence="13" type="primary">pknB</name>
    <name evidence="13" type="ORF">EW139_03625</name>
</gene>
<feature type="domain" description="PASTA" evidence="12">
    <location>
        <begin position="389"/>
        <end position="456"/>
    </location>
</feature>
<dbReference type="SUPFAM" id="SSF56112">
    <property type="entry name" value="Protein kinase-like (PK-like)"/>
    <property type="match status" value="1"/>
</dbReference>
<organism evidence="13 14">
    <name type="scientific">Leuconostoc kimchii</name>
    <dbReference type="NCBI Taxonomy" id="136609"/>
    <lineage>
        <taxon>Bacteria</taxon>
        <taxon>Bacillati</taxon>
        <taxon>Bacillota</taxon>
        <taxon>Bacilli</taxon>
        <taxon>Lactobacillales</taxon>
        <taxon>Lactobacillaceae</taxon>
        <taxon>Leuconostoc</taxon>
    </lineage>
</organism>
<dbReference type="NCBIfam" id="NF033483">
    <property type="entry name" value="PknB_PASTA_kin"/>
    <property type="match status" value="1"/>
</dbReference>
<keyword evidence="2" id="KW-0723">Serine/threonine-protein kinase</keyword>
<sequence>MLPDTVIDNRYKIIKSLGGGGMANVYLAHDEFLDRDVTFKMMRLDMKNDADLAKRFQREAVSATELVHDNIVQVYDTGEYEGSQYLVMEYVAGDDLKSYIAQHFPIPYQQVVDIMIQILSAVQAAHDAGIIHRDLKPQNILINEQAQVKITDFGIAIAKSVQDMTQTNTVIGSVHYLSPEQTRGGMASAKSDIYALGVMLYEMLTKQVPYEGDTPVAVAMKHATADMPSVRDFDPRIPQALENVILKSTAKRPQDRYLGAAAMSEDLQTALSPRRSDETRFAPMSETTDETRIIPMAQIQDQLKTGVSSDKIFPDEVPEEPSVQETIITYGKKGYAIKDIARKVDRTPNFVRNVLQENGIKFRKSPKWPWAILGMLILIAATLIFLNYQSNKVTVPDVTNLTQDQATTRIKKAGLTVGTISSTTSKRVAKGKVVRSTQSSGSEAKKGDAINLIISSGRAKVRFGDYVGSDYTMAAAQLRAQGYSVNRKDSASDNVAEGKIMLQSIDANDKVDPISTTVDFTVSTGAVKITVPDFTSKGTQEQVQNWASQNDIVVNFNTQYDGNTKKDHVISQSIRGGSSITKDMVLLVTISQGPQQSSSDSSDDEDTSSDSDSSSSKNNSSSNSSSSKNSSSTDSSSSSSDKE</sequence>
<dbReference type="PANTHER" id="PTHR43289:SF34">
    <property type="entry name" value="SERINE_THREONINE-PROTEIN KINASE YBDM-RELATED"/>
    <property type="match status" value="1"/>
</dbReference>
<reference evidence="13 14" key="1">
    <citation type="submission" date="2019-03" db="EMBL/GenBank/DDBJ databases">
        <title>Complete Genome Sequence of Leuconostoc kimchii strain NKJ218 Isolated from Homemade Kimchi.</title>
        <authorList>
            <person name="Jung J.Y."/>
            <person name="Jin H.M."/>
            <person name="Jung J.-W."/>
            <person name="Lee S.-Y."/>
            <person name="Ryu B.-G."/>
            <person name="Han S.-S."/>
            <person name="Kang H.K."/>
            <person name="Choi H.W."/>
            <person name="Chung E.J."/>
            <person name="Choi K.-M."/>
        </authorList>
    </citation>
    <scope>NUCLEOTIDE SEQUENCE [LARGE SCALE GENOMIC DNA]</scope>
    <source>
        <strain evidence="13 14">NKJ218</strain>
    </source>
</reference>
<evidence type="ECO:0000256" key="8">
    <source>
        <dbReference type="ARBA" id="ARBA00048679"/>
    </source>
</evidence>
<evidence type="ECO:0000256" key="4">
    <source>
        <dbReference type="ARBA" id="ARBA00022741"/>
    </source>
</evidence>
<dbReference type="InterPro" id="IPR005543">
    <property type="entry name" value="PASTA_dom"/>
</dbReference>
<proteinExistence type="predicted"/>
<dbReference type="RefSeq" id="WP_013974949.1">
    <property type="nucleotide sequence ID" value="NZ_CP037939.1"/>
</dbReference>
<dbReference type="Gene3D" id="3.30.10.20">
    <property type="match status" value="3"/>
</dbReference>
<accession>A0ABX5SLB9</accession>